<proteinExistence type="predicted"/>
<accession>A0A0F9NIF9</accession>
<protein>
    <recommendedName>
        <fullName evidence="2">HD domain-containing protein</fullName>
    </recommendedName>
</protein>
<dbReference type="AlphaFoldDB" id="A0A0F9NIF9"/>
<reference evidence="1" key="1">
    <citation type="journal article" date="2015" name="Nature">
        <title>Complex archaea that bridge the gap between prokaryotes and eukaryotes.</title>
        <authorList>
            <person name="Spang A."/>
            <person name="Saw J.H."/>
            <person name="Jorgensen S.L."/>
            <person name="Zaremba-Niedzwiedzka K."/>
            <person name="Martijn J."/>
            <person name="Lind A.E."/>
            <person name="van Eijk R."/>
            <person name="Schleper C."/>
            <person name="Guy L."/>
            <person name="Ettema T.J."/>
        </authorList>
    </citation>
    <scope>NUCLEOTIDE SEQUENCE</scope>
</reference>
<gene>
    <name evidence="1" type="ORF">LCGC14_0947350</name>
</gene>
<dbReference type="EMBL" id="LAZR01003350">
    <property type="protein sequence ID" value="KKN19270.1"/>
    <property type="molecule type" value="Genomic_DNA"/>
</dbReference>
<sequence length="183" mass="20862">MQLDEEQIDINDIAHSLALLCRFNGHCLTFYSVAEHCIQVADLVGEAWANYYLGIEETMNDEDFNRDCLAALLHDAAEAYIGDMCRGPKSRPMFKEFRELEKQILGKVIKKYNCTGVNWELIERMDGVALATEAKWNMADSGKGWHLPESPILPLLPLPERVGNVESLFLFMFRQYGGTERIT</sequence>
<organism evidence="1">
    <name type="scientific">marine sediment metagenome</name>
    <dbReference type="NCBI Taxonomy" id="412755"/>
    <lineage>
        <taxon>unclassified sequences</taxon>
        <taxon>metagenomes</taxon>
        <taxon>ecological metagenomes</taxon>
    </lineage>
</organism>
<name>A0A0F9NIF9_9ZZZZ</name>
<evidence type="ECO:0008006" key="2">
    <source>
        <dbReference type="Google" id="ProtNLM"/>
    </source>
</evidence>
<dbReference type="Gene3D" id="1.10.3210.10">
    <property type="entry name" value="Hypothetical protein af1432"/>
    <property type="match status" value="1"/>
</dbReference>
<dbReference type="SUPFAM" id="SSF109604">
    <property type="entry name" value="HD-domain/PDEase-like"/>
    <property type="match status" value="1"/>
</dbReference>
<evidence type="ECO:0000313" key="1">
    <source>
        <dbReference type="EMBL" id="KKN19270.1"/>
    </source>
</evidence>
<comment type="caution">
    <text evidence="1">The sequence shown here is derived from an EMBL/GenBank/DDBJ whole genome shotgun (WGS) entry which is preliminary data.</text>
</comment>